<evidence type="ECO:0000313" key="3">
    <source>
        <dbReference type="Proteomes" id="UP001307849"/>
    </source>
</evidence>
<feature type="compositionally biased region" description="Polar residues" evidence="1">
    <location>
        <begin position="52"/>
        <end position="63"/>
    </location>
</feature>
<feature type="compositionally biased region" description="Low complexity" evidence="1">
    <location>
        <begin position="38"/>
        <end position="49"/>
    </location>
</feature>
<feature type="compositionally biased region" description="Polar residues" evidence="1">
    <location>
        <begin position="10"/>
        <end position="25"/>
    </location>
</feature>
<reference evidence="2 3" key="1">
    <citation type="submission" date="2019-10" db="EMBL/GenBank/DDBJ databases">
        <authorList>
            <person name="Palmer J.M."/>
        </authorList>
    </citation>
    <scope>NUCLEOTIDE SEQUENCE [LARGE SCALE GENOMIC DNA]</scope>
    <source>
        <strain evidence="2 3">TWF506</strain>
    </source>
</reference>
<proteinExistence type="predicted"/>
<feature type="region of interest" description="Disordered" evidence="1">
    <location>
        <begin position="1"/>
        <end position="63"/>
    </location>
</feature>
<dbReference type="Proteomes" id="UP001307849">
    <property type="component" value="Unassembled WGS sequence"/>
</dbReference>
<sequence length="391" mass="42473">MSSVPPRDPLTSTNPNSSTLNQSHLVSRAPEPSGDGGSSDLLLPDNLPPQKVFSTHQPSESSRQLAQAALQYRNEFPPEGFGENDLIQSFASGSLAFDPTLPPNFSLDSESVEAQQTQIHDDELDAECSIQGEERLDFRTLALPPGKRRGSSLSPTVQQEAKKACAESGRAREIASQLEAPLPPANTILAANQHAAASPHGHGIYQGVSLPPNEYQTLGQQHLQINMTQCLALIGDLRERNGLLEVQLCNRNEECRRLVALIRKNDDYAEAAKVCMKKDGDAINRMRDVFIIAKQKMENWLNTLEPLAVRESPATGSKDGSPSTSGDTPATRVVADVANVIHNFEKTLGDIHRRPVHEIYGQAPPPPPPPPPPPIPLPVPSRSTLNRPDIN</sequence>
<feature type="region of interest" description="Disordered" evidence="1">
    <location>
        <begin position="352"/>
        <end position="391"/>
    </location>
</feature>
<evidence type="ECO:0000256" key="1">
    <source>
        <dbReference type="SAM" id="MobiDB-lite"/>
    </source>
</evidence>
<feature type="compositionally biased region" description="Pro residues" evidence="1">
    <location>
        <begin position="363"/>
        <end position="379"/>
    </location>
</feature>
<dbReference type="EMBL" id="JAVHJM010000001">
    <property type="protein sequence ID" value="KAK6520675.1"/>
    <property type="molecule type" value="Genomic_DNA"/>
</dbReference>
<accession>A0AAN8NMJ9</accession>
<comment type="caution">
    <text evidence="2">The sequence shown here is derived from an EMBL/GenBank/DDBJ whole genome shotgun (WGS) entry which is preliminary data.</text>
</comment>
<feature type="compositionally biased region" description="Polar residues" evidence="1">
    <location>
        <begin position="314"/>
        <end position="328"/>
    </location>
</feature>
<gene>
    <name evidence="2" type="ORF">TWF506_000924</name>
</gene>
<feature type="compositionally biased region" description="Polar residues" evidence="1">
    <location>
        <begin position="381"/>
        <end position="391"/>
    </location>
</feature>
<name>A0AAN8NMJ9_9PEZI</name>
<dbReference type="AlphaFoldDB" id="A0AAN8NMJ9"/>
<keyword evidence="3" id="KW-1185">Reference proteome</keyword>
<evidence type="ECO:0000313" key="2">
    <source>
        <dbReference type="EMBL" id="KAK6520675.1"/>
    </source>
</evidence>
<feature type="region of interest" description="Disordered" evidence="1">
    <location>
        <begin position="311"/>
        <end position="331"/>
    </location>
</feature>
<organism evidence="2 3">
    <name type="scientific">Arthrobotrys conoides</name>
    <dbReference type="NCBI Taxonomy" id="74498"/>
    <lineage>
        <taxon>Eukaryota</taxon>
        <taxon>Fungi</taxon>
        <taxon>Dikarya</taxon>
        <taxon>Ascomycota</taxon>
        <taxon>Pezizomycotina</taxon>
        <taxon>Orbiliomycetes</taxon>
        <taxon>Orbiliales</taxon>
        <taxon>Orbiliaceae</taxon>
        <taxon>Arthrobotrys</taxon>
    </lineage>
</organism>
<protein>
    <submittedName>
        <fullName evidence="2">Uncharacterized protein</fullName>
    </submittedName>
</protein>